<evidence type="ECO:0000259" key="7">
    <source>
        <dbReference type="PROSITE" id="PS51007"/>
    </source>
</evidence>
<dbReference type="GO" id="GO:0046872">
    <property type="term" value="F:metal ion binding"/>
    <property type="evidence" value="ECO:0007669"/>
    <property type="project" value="UniProtKB-KW"/>
</dbReference>
<protein>
    <submittedName>
        <fullName evidence="8">Cytochrome C</fullName>
    </submittedName>
</protein>
<dbReference type="Gene3D" id="1.10.760.10">
    <property type="entry name" value="Cytochrome c-like domain"/>
    <property type="match status" value="1"/>
</dbReference>
<evidence type="ECO:0000256" key="6">
    <source>
        <dbReference type="PROSITE-ProRule" id="PRU00433"/>
    </source>
</evidence>
<keyword evidence="2 6" id="KW-0349">Heme</keyword>
<reference evidence="8 9" key="1">
    <citation type="submission" date="2015-03" db="EMBL/GenBank/DDBJ databases">
        <title>Genome sequencing of Methylobacterium aquaticum DSM16371 type strain.</title>
        <authorList>
            <person name="Chaudhry V."/>
            <person name="Patil P.B."/>
        </authorList>
    </citation>
    <scope>NUCLEOTIDE SEQUENCE [LARGE SCALE GENOMIC DNA]</scope>
    <source>
        <strain evidence="8 9">DSM 16371</strain>
    </source>
</reference>
<evidence type="ECO:0000256" key="3">
    <source>
        <dbReference type="ARBA" id="ARBA00022723"/>
    </source>
</evidence>
<keyword evidence="1" id="KW-0813">Transport</keyword>
<dbReference type="InterPro" id="IPR002327">
    <property type="entry name" value="Cyt_c_1A/1B"/>
</dbReference>
<dbReference type="PROSITE" id="PS51257">
    <property type="entry name" value="PROKAR_LIPOPROTEIN"/>
    <property type="match status" value="1"/>
</dbReference>
<sequence length="151" mass="16068">MRAGRRLLLCGALLVSACADDDGGERRRALGDRPTLEAAMRVADSRRGGRLFGRCAACHTIGPGAGDRNGPNLFAVMNKPVASNSPRYGYTAALRALGGTWTPEAMDRWLADPMTVAPGTRMRFEGLADPLDRADVIAYLHSHSAGTASTR</sequence>
<keyword evidence="4" id="KW-0249">Electron transport</keyword>
<dbReference type="GO" id="GO:0020037">
    <property type="term" value="F:heme binding"/>
    <property type="evidence" value="ECO:0007669"/>
    <property type="project" value="InterPro"/>
</dbReference>
<evidence type="ECO:0000313" key="8">
    <source>
        <dbReference type="EMBL" id="KMO28215.1"/>
    </source>
</evidence>
<feature type="domain" description="Cytochrome c" evidence="7">
    <location>
        <begin position="43"/>
        <end position="144"/>
    </location>
</feature>
<dbReference type="GO" id="GO:0009055">
    <property type="term" value="F:electron transfer activity"/>
    <property type="evidence" value="ECO:0007669"/>
    <property type="project" value="InterPro"/>
</dbReference>
<dbReference type="InterPro" id="IPR009056">
    <property type="entry name" value="Cyt_c-like_dom"/>
</dbReference>
<evidence type="ECO:0000256" key="2">
    <source>
        <dbReference type="ARBA" id="ARBA00022617"/>
    </source>
</evidence>
<dbReference type="PRINTS" id="PR00604">
    <property type="entry name" value="CYTCHRMECIAB"/>
</dbReference>
<keyword evidence="3 6" id="KW-0479">Metal-binding</keyword>
<dbReference type="InterPro" id="IPR036909">
    <property type="entry name" value="Cyt_c-like_dom_sf"/>
</dbReference>
<dbReference type="EMBL" id="LABX01000259">
    <property type="protein sequence ID" value="KMO28215.1"/>
    <property type="molecule type" value="Genomic_DNA"/>
</dbReference>
<evidence type="ECO:0000313" key="9">
    <source>
        <dbReference type="Proteomes" id="UP000035929"/>
    </source>
</evidence>
<dbReference type="Proteomes" id="UP000035929">
    <property type="component" value="Unassembled WGS sequence"/>
</dbReference>
<dbReference type="PATRIC" id="fig|270351.6.peg.3880"/>
<evidence type="ECO:0000256" key="5">
    <source>
        <dbReference type="ARBA" id="ARBA00023004"/>
    </source>
</evidence>
<dbReference type="PROSITE" id="PS51007">
    <property type="entry name" value="CYTC"/>
    <property type="match status" value="1"/>
</dbReference>
<dbReference type="AlphaFoldDB" id="A0A0J6RZD6"/>
<dbReference type="OrthoDB" id="9805828at2"/>
<dbReference type="SUPFAM" id="SSF46626">
    <property type="entry name" value="Cytochrome c"/>
    <property type="match status" value="1"/>
</dbReference>
<keyword evidence="5 6" id="KW-0408">Iron</keyword>
<dbReference type="Pfam" id="PF00034">
    <property type="entry name" value="Cytochrom_C"/>
    <property type="match status" value="1"/>
</dbReference>
<comment type="caution">
    <text evidence="8">The sequence shown here is derived from an EMBL/GenBank/DDBJ whole genome shotgun (WGS) entry which is preliminary data.</text>
</comment>
<dbReference type="PANTHER" id="PTHR11961">
    <property type="entry name" value="CYTOCHROME C"/>
    <property type="match status" value="1"/>
</dbReference>
<evidence type="ECO:0000256" key="4">
    <source>
        <dbReference type="ARBA" id="ARBA00022982"/>
    </source>
</evidence>
<proteinExistence type="predicted"/>
<accession>A0A0J6RZD6</accession>
<organism evidence="8 9">
    <name type="scientific">Methylobacterium aquaticum</name>
    <dbReference type="NCBI Taxonomy" id="270351"/>
    <lineage>
        <taxon>Bacteria</taxon>
        <taxon>Pseudomonadati</taxon>
        <taxon>Pseudomonadota</taxon>
        <taxon>Alphaproteobacteria</taxon>
        <taxon>Hyphomicrobiales</taxon>
        <taxon>Methylobacteriaceae</taxon>
        <taxon>Methylobacterium</taxon>
    </lineage>
</organism>
<name>A0A0J6RZD6_9HYPH</name>
<evidence type="ECO:0000256" key="1">
    <source>
        <dbReference type="ARBA" id="ARBA00022448"/>
    </source>
</evidence>
<gene>
    <name evidence="8" type="ORF">VP06_28320</name>
</gene>